<protein>
    <recommendedName>
        <fullName evidence="2">non-specific serine/threonine protein kinase</fullName>
        <ecNumber evidence="2">2.7.11.1</ecNumber>
    </recommendedName>
</protein>
<evidence type="ECO:0000256" key="9">
    <source>
        <dbReference type="ARBA" id="ARBA00022842"/>
    </source>
</evidence>
<accession>A0A0W8F8P1</accession>
<reference evidence="13" key="1">
    <citation type="journal article" date="2015" name="Proc. Natl. Acad. Sci. U.S.A.">
        <title>Networks of energetic and metabolic interactions define dynamics in microbial communities.</title>
        <authorList>
            <person name="Embree M."/>
            <person name="Liu J.K."/>
            <person name="Al-Bassam M.M."/>
            <person name="Zengler K."/>
        </authorList>
    </citation>
    <scope>NUCLEOTIDE SEQUENCE</scope>
</reference>
<dbReference type="InterPro" id="IPR018935">
    <property type="entry name" value="RIO_kinase_CS"/>
</dbReference>
<dbReference type="GO" id="GO:0004674">
    <property type="term" value="F:protein serine/threonine kinase activity"/>
    <property type="evidence" value="ECO:0007669"/>
    <property type="project" value="UniProtKB-KW"/>
</dbReference>
<evidence type="ECO:0000256" key="3">
    <source>
        <dbReference type="ARBA" id="ARBA00022527"/>
    </source>
</evidence>
<evidence type="ECO:0000256" key="7">
    <source>
        <dbReference type="ARBA" id="ARBA00022777"/>
    </source>
</evidence>
<comment type="catalytic activity">
    <reaction evidence="10">
        <text>L-threonyl-[protein] + ATP = O-phospho-L-threonyl-[protein] + ADP + H(+)</text>
        <dbReference type="Rhea" id="RHEA:46608"/>
        <dbReference type="Rhea" id="RHEA-COMP:11060"/>
        <dbReference type="Rhea" id="RHEA-COMP:11605"/>
        <dbReference type="ChEBI" id="CHEBI:15378"/>
        <dbReference type="ChEBI" id="CHEBI:30013"/>
        <dbReference type="ChEBI" id="CHEBI:30616"/>
        <dbReference type="ChEBI" id="CHEBI:61977"/>
        <dbReference type="ChEBI" id="CHEBI:456216"/>
        <dbReference type="EC" id="2.7.11.1"/>
    </reaction>
</comment>
<dbReference type="CDD" id="cd05145">
    <property type="entry name" value="RIO1_like"/>
    <property type="match status" value="1"/>
</dbReference>
<comment type="caution">
    <text evidence="13">The sequence shown here is derived from an EMBL/GenBank/DDBJ whole genome shotgun (WGS) entry which is preliminary data.</text>
</comment>
<proteinExistence type="inferred from homology"/>
<dbReference type="InterPro" id="IPR000719">
    <property type="entry name" value="Prot_kinase_dom"/>
</dbReference>
<dbReference type="SUPFAM" id="SSF56112">
    <property type="entry name" value="Protein kinase-like (PK-like)"/>
    <property type="match status" value="1"/>
</dbReference>
<keyword evidence="6" id="KW-0547">Nucleotide-binding</keyword>
<dbReference type="InterPro" id="IPR011009">
    <property type="entry name" value="Kinase-like_dom_sf"/>
</dbReference>
<keyword evidence="8" id="KW-0067">ATP-binding</keyword>
<dbReference type="EC" id="2.7.11.1" evidence="2"/>
<keyword evidence="7 13" id="KW-0418">Kinase</keyword>
<dbReference type="EMBL" id="LNQE01001455">
    <property type="protein sequence ID" value="KUG17243.1"/>
    <property type="molecule type" value="Genomic_DNA"/>
</dbReference>
<evidence type="ECO:0000256" key="10">
    <source>
        <dbReference type="ARBA" id="ARBA00047899"/>
    </source>
</evidence>
<dbReference type="InterPro" id="IPR051272">
    <property type="entry name" value="RIO-type_Ser/Thr_kinase"/>
</dbReference>
<organism evidence="13">
    <name type="scientific">hydrocarbon metagenome</name>
    <dbReference type="NCBI Taxonomy" id="938273"/>
    <lineage>
        <taxon>unclassified sequences</taxon>
        <taxon>metagenomes</taxon>
        <taxon>ecological metagenomes</taxon>
    </lineage>
</organism>
<dbReference type="PROSITE" id="PS01245">
    <property type="entry name" value="RIO1"/>
    <property type="match status" value="1"/>
</dbReference>
<dbReference type="Gene3D" id="1.10.510.10">
    <property type="entry name" value="Transferase(Phosphotransferase) domain 1"/>
    <property type="match status" value="1"/>
</dbReference>
<dbReference type="SMART" id="SM00090">
    <property type="entry name" value="RIO"/>
    <property type="match status" value="1"/>
</dbReference>
<gene>
    <name evidence="13" type="ORF">ASZ90_013065</name>
</gene>
<name>A0A0W8F8P1_9ZZZZ</name>
<dbReference type="AlphaFoldDB" id="A0A0W8F8P1"/>
<feature type="domain" description="Protein kinase" evidence="12">
    <location>
        <begin position="52"/>
        <end position="266"/>
    </location>
</feature>
<evidence type="ECO:0000256" key="1">
    <source>
        <dbReference type="ARBA" id="ARBA00009196"/>
    </source>
</evidence>
<evidence type="ECO:0000256" key="8">
    <source>
        <dbReference type="ARBA" id="ARBA00022840"/>
    </source>
</evidence>
<keyword evidence="5" id="KW-0479">Metal-binding</keyword>
<keyword evidence="4 13" id="KW-0808">Transferase</keyword>
<keyword evidence="9" id="KW-0460">Magnesium</keyword>
<comment type="similarity">
    <text evidence="1">Belongs to the protein kinase superfamily. RIO-type Ser/Thr kinase family.</text>
</comment>
<dbReference type="InterPro" id="IPR018934">
    <property type="entry name" value="RIO_dom"/>
</dbReference>
<dbReference type="GO" id="GO:0046872">
    <property type="term" value="F:metal ion binding"/>
    <property type="evidence" value="ECO:0007669"/>
    <property type="project" value="UniProtKB-KW"/>
</dbReference>
<keyword evidence="3" id="KW-0723">Serine/threonine-protein kinase</keyword>
<evidence type="ECO:0000259" key="12">
    <source>
        <dbReference type="PROSITE" id="PS50011"/>
    </source>
</evidence>
<dbReference type="Pfam" id="PF01163">
    <property type="entry name" value="RIO1"/>
    <property type="match status" value="1"/>
</dbReference>
<evidence type="ECO:0000256" key="4">
    <source>
        <dbReference type="ARBA" id="ARBA00022679"/>
    </source>
</evidence>
<evidence type="ECO:0000256" key="2">
    <source>
        <dbReference type="ARBA" id="ARBA00012513"/>
    </source>
</evidence>
<dbReference type="InterPro" id="IPR000687">
    <property type="entry name" value="RIO_kinase"/>
</dbReference>
<evidence type="ECO:0000256" key="5">
    <source>
        <dbReference type="ARBA" id="ARBA00022723"/>
    </source>
</evidence>
<evidence type="ECO:0000256" key="11">
    <source>
        <dbReference type="ARBA" id="ARBA00048679"/>
    </source>
</evidence>
<evidence type="ECO:0000313" key="13">
    <source>
        <dbReference type="EMBL" id="KUG17243.1"/>
    </source>
</evidence>
<dbReference type="PROSITE" id="PS50011">
    <property type="entry name" value="PROTEIN_KINASE_DOM"/>
    <property type="match status" value="1"/>
</dbReference>
<dbReference type="Gene3D" id="3.30.200.20">
    <property type="entry name" value="Phosphorylase Kinase, domain 1"/>
    <property type="match status" value="1"/>
</dbReference>
<dbReference type="GO" id="GO:0005524">
    <property type="term" value="F:ATP binding"/>
    <property type="evidence" value="ECO:0007669"/>
    <property type="project" value="UniProtKB-KW"/>
</dbReference>
<sequence length="266" mass="30088">MSRRSKDEDFDTRIDVLRTRIKDSDDLNVQDAVFDKRTLMDLYSLASKGVIDALGGSICTGKEANIFRALVGSRELALKIYRISTSNFNVMQDYLHGDPRFGSVKGTKRAIVAAWTRKEYRNLMRAEEVGVRVPHPITMKENILVMDLIGKGDYVAPPLKDVELDSAEAEQIYQKIVEYISLLCNQAGLVHADLSEFNILYDDGEPVIIDMGQSVTLDHPMARKFLERDISNIVHYFQKKYSIGSSEEIYARIQKDGAEKAKKESS</sequence>
<dbReference type="PANTHER" id="PTHR45723">
    <property type="entry name" value="SERINE/THREONINE-PROTEIN KINASE RIO1"/>
    <property type="match status" value="1"/>
</dbReference>
<evidence type="ECO:0000256" key="6">
    <source>
        <dbReference type="ARBA" id="ARBA00022741"/>
    </source>
</evidence>
<comment type="catalytic activity">
    <reaction evidence="11">
        <text>L-seryl-[protein] + ATP = O-phospho-L-seryl-[protein] + ADP + H(+)</text>
        <dbReference type="Rhea" id="RHEA:17989"/>
        <dbReference type="Rhea" id="RHEA-COMP:9863"/>
        <dbReference type="Rhea" id="RHEA-COMP:11604"/>
        <dbReference type="ChEBI" id="CHEBI:15378"/>
        <dbReference type="ChEBI" id="CHEBI:29999"/>
        <dbReference type="ChEBI" id="CHEBI:30616"/>
        <dbReference type="ChEBI" id="CHEBI:83421"/>
        <dbReference type="ChEBI" id="CHEBI:456216"/>
        <dbReference type="EC" id="2.7.11.1"/>
    </reaction>
</comment>
<dbReference type="GO" id="GO:0106310">
    <property type="term" value="F:protein serine kinase activity"/>
    <property type="evidence" value="ECO:0007669"/>
    <property type="project" value="RHEA"/>
</dbReference>